<proteinExistence type="predicted"/>
<evidence type="ECO:0000313" key="2">
    <source>
        <dbReference type="EMBL" id="KZT11615.1"/>
    </source>
</evidence>
<dbReference type="SUPFAM" id="SSF81301">
    <property type="entry name" value="Nucleotidyltransferase"/>
    <property type="match status" value="1"/>
</dbReference>
<protein>
    <submittedName>
        <fullName evidence="2">Uncharacterized protein</fullName>
    </submittedName>
</protein>
<dbReference type="Proteomes" id="UP000076871">
    <property type="component" value="Unassembled WGS sequence"/>
</dbReference>
<dbReference type="InParanoid" id="A0A165HE51"/>
<reference evidence="2 3" key="1">
    <citation type="journal article" date="2016" name="Mol. Biol. Evol.">
        <title>Comparative Genomics of Early-Diverging Mushroom-Forming Fungi Provides Insights into the Origins of Lignocellulose Decay Capabilities.</title>
        <authorList>
            <person name="Nagy L.G."/>
            <person name="Riley R."/>
            <person name="Tritt A."/>
            <person name="Adam C."/>
            <person name="Daum C."/>
            <person name="Floudas D."/>
            <person name="Sun H."/>
            <person name="Yadav J.S."/>
            <person name="Pangilinan J."/>
            <person name="Larsson K.H."/>
            <person name="Matsuura K."/>
            <person name="Barry K."/>
            <person name="Labutti K."/>
            <person name="Kuo R."/>
            <person name="Ohm R.A."/>
            <person name="Bhattacharya S.S."/>
            <person name="Shirouzu T."/>
            <person name="Yoshinaga Y."/>
            <person name="Martin F.M."/>
            <person name="Grigoriev I.V."/>
            <person name="Hibbett D.S."/>
        </authorList>
    </citation>
    <scope>NUCLEOTIDE SEQUENCE [LARGE SCALE GENOMIC DNA]</scope>
    <source>
        <strain evidence="2 3">93-53</strain>
    </source>
</reference>
<feature type="region of interest" description="Disordered" evidence="1">
    <location>
        <begin position="30"/>
        <end position="67"/>
    </location>
</feature>
<evidence type="ECO:0000313" key="3">
    <source>
        <dbReference type="Proteomes" id="UP000076871"/>
    </source>
</evidence>
<dbReference type="OrthoDB" id="21330at2759"/>
<dbReference type="RefSeq" id="XP_040769355.1">
    <property type="nucleotide sequence ID" value="XM_040911462.1"/>
</dbReference>
<dbReference type="EMBL" id="KV427607">
    <property type="protein sequence ID" value="KZT11615.1"/>
    <property type="molecule type" value="Genomic_DNA"/>
</dbReference>
<dbReference type="GeneID" id="63828490"/>
<accession>A0A165HE51</accession>
<evidence type="ECO:0000256" key="1">
    <source>
        <dbReference type="SAM" id="MobiDB-lite"/>
    </source>
</evidence>
<dbReference type="Pfam" id="PF02410">
    <property type="entry name" value="RsfS"/>
    <property type="match status" value="1"/>
</dbReference>
<dbReference type="InterPro" id="IPR043519">
    <property type="entry name" value="NT_sf"/>
</dbReference>
<gene>
    <name evidence="2" type="ORF">LAESUDRAFT_747263</name>
</gene>
<feature type="region of interest" description="Disordered" evidence="1">
    <location>
        <begin position="104"/>
        <end position="125"/>
    </location>
</feature>
<sequence>MQAFRTCSRRCQRQLIFDLSRRAFSFSATSSQSTSSSSSLPSPAQPLPWFVDPSELAPRPTPKRPTIPIAPLPVSIQRDSPIAALHAALSTSPHLEPGSLVVREPIPTADGPPLPDTPVKGRRKRGRTYAGEGVAEFNGGIWSWIIIAQVKEGTEDRGAIESVIRTVRKTLLVTQPPLPLPPNPKRRMHNGWALIDAGDFAIHVVSKEIREQYFPERREW</sequence>
<dbReference type="Gene3D" id="3.30.460.10">
    <property type="entry name" value="Beta Polymerase, domain 2"/>
    <property type="match status" value="1"/>
</dbReference>
<organism evidence="2 3">
    <name type="scientific">Laetiporus sulphureus 93-53</name>
    <dbReference type="NCBI Taxonomy" id="1314785"/>
    <lineage>
        <taxon>Eukaryota</taxon>
        <taxon>Fungi</taxon>
        <taxon>Dikarya</taxon>
        <taxon>Basidiomycota</taxon>
        <taxon>Agaricomycotina</taxon>
        <taxon>Agaricomycetes</taxon>
        <taxon>Polyporales</taxon>
        <taxon>Laetiporus</taxon>
    </lineage>
</organism>
<keyword evidence="3" id="KW-1185">Reference proteome</keyword>
<feature type="compositionally biased region" description="Low complexity" evidence="1">
    <location>
        <begin position="30"/>
        <end position="42"/>
    </location>
</feature>
<name>A0A165HE51_9APHY</name>
<dbReference type="AlphaFoldDB" id="A0A165HE51"/>